<dbReference type="EMBL" id="JACVVK020000002">
    <property type="protein sequence ID" value="KAK7508397.1"/>
    <property type="molecule type" value="Genomic_DNA"/>
</dbReference>
<dbReference type="AlphaFoldDB" id="A0ABD0M9H4"/>
<dbReference type="Proteomes" id="UP001519460">
    <property type="component" value="Unassembled WGS sequence"/>
</dbReference>
<name>A0ABD0M9H4_9CAEN</name>
<gene>
    <name evidence="1" type="ORF">BaRGS_00000636</name>
</gene>
<keyword evidence="2" id="KW-1185">Reference proteome</keyword>
<comment type="caution">
    <text evidence="1">The sequence shown here is derived from an EMBL/GenBank/DDBJ whole genome shotgun (WGS) entry which is preliminary data.</text>
</comment>
<sequence>MRTRSICCRAGNDGHKQQALDQVLHRCVVNSWTGNSRRMIEDRTVVVPLCRGGKNEERIHKWKRQLPTHWESRLYSEATAAQGQLFM</sequence>
<accession>A0ABD0M9H4</accession>
<proteinExistence type="predicted"/>
<protein>
    <submittedName>
        <fullName evidence="1">Uncharacterized protein</fullName>
    </submittedName>
</protein>
<reference evidence="1 2" key="1">
    <citation type="journal article" date="2023" name="Sci. Data">
        <title>Genome assembly of the Korean intertidal mud-creeper Batillaria attramentaria.</title>
        <authorList>
            <person name="Patra A.K."/>
            <person name="Ho P.T."/>
            <person name="Jun S."/>
            <person name="Lee S.J."/>
            <person name="Kim Y."/>
            <person name="Won Y.J."/>
        </authorList>
    </citation>
    <scope>NUCLEOTIDE SEQUENCE [LARGE SCALE GENOMIC DNA]</scope>
    <source>
        <strain evidence="1">Wonlab-2016</strain>
    </source>
</reference>
<organism evidence="1 2">
    <name type="scientific">Batillaria attramentaria</name>
    <dbReference type="NCBI Taxonomy" id="370345"/>
    <lineage>
        <taxon>Eukaryota</taxon>
        <taxon>Metazoa</taxon>
        <taxon>Spiralia</taxon>
        <taxon>Lophotrochozoa</taxon>
        <taxon>Mollusca</taxon>
        <taxon>Gastropoda</taxon>
        <taxon>Caenogastropoda</taxon>
        <taxon>Sorbeoconcha</taxon>
        <taxon>Cerithioidea</taxon>
        <taxon>Batillariidae</taxon>
        <taxon>Batillaria</taxon>
    </lineage>
</organism>
<evidence type="ECO:0000313" key="2">
    <source>
        <dbReference type="Proteomes" id="UP001519460"/>
    </source>
</evidence>
<evidence type="ECO:0000313" key="1">
    <source>
        <dbReference type="EMBL" id="KAK7508397.1"/>
    </source>
</evidence>